<feature type="domain" description="PDZ" evidence="2">
    <location>
        <begin position="1"/>
        <end position="65"/>
    </location>
</feature>
<evidence type="ECO:0000259" key="2">
    <source>
        <dbReference type="PROSITE" id="PS50106"/>
    </source>
</evidence>
<dbReference type="Gene3D" id="2.30.42.10">
    <property type="match status" value="1"/>
</dbReference>
<dbReference type="AlphaFoldDB" id="A0A7S2RUR5"/>
<dbReference type="InterPro" id="IPR041489">
    <property type="entry name" value="PDZ_6"/>
</dbReference>
<feature type="region of interest" description="Disordered" evidence="1">
    <location>
        <begin position="147"/>
        <end position="172"/>
    </location>
</feature>
<dbReference type="SUPFAM" id="SSF50156">
    <property type="entry name" value="PDZ domain-like"/>
    <property type="match status" value="1"/>
</dbReference>
<dbReference type="Pfam" id="PF17820">
    <property type="entry name" value="PDZ_6"/>
    <property type="match status" value="1"/>
</dbReference>
<dbReference type="InterPro" id="IPR001478">
    <property type="entry name" value="PDZ"/>
</dbReference>
<dbReference type="EMBL" id="HBHJ01012588">
    <property type="protein sequence ID" value="CAD9681293.1"/>
    <property type="molecule type" value="Transcribed_RNA"/>
</dbReference>
<organism evidence="3">
    <name type="scientific">Rhizochromulina marina</name>
    <dbReference type="NCBI Taxonomy" id="1034831"/>
    <lineage>
        <taxon>Eukaryota</taxon>
        <taxon>Sar</taxon>
        <taxon>Stramenopiles</taxon>
        <taxon>Ochrophyta</taxon>
        <taxon>Dictyochophyceae</taxon>
        <taxon>Rhizochromulinales</taxon>
        <taxon>Rhizochromulina</taxon>
    </lineage>
</organism>
<evidence type="ECO:0000313" key="3">
    <source>
        <dbReference type="EMBL" id="CAD9681293.1"/>
    </source>
</evidence>
<feature type="compositionally biased region" description="Pro residues" evidence="1">
    <location>
        <begin position="155"/>
        <end position="168"/>
    </location>
</feature>
<dbReference type="InterPro" id="IPR036034">
    <property type="entry name" value="PDZ_sf"/>
</dbReference>
<reference evidence="3" key="1">
    <citation type="submission" date="2021-01" db="EMBL/GenBank/DDBJ databases">
        <authorList>
            <person name="Corre E."/>
            <person name="Pelletier E."/>
            <person name="Niang G."/>
            <person name="Scheremetjew M."/>
            <person name="Finn R."/>
            <person name="Kale V."/>
            <person name="Holt S."/>
            <person name="Cochrane G."/>
            <person name="Meng A."/>
            <person name="Brown T."/>
            <person name="Cohen L."/>
        </authorList>
    </citation>
    <scope>NUCLEOTIDE SEQUENCE</scope>
    <source>
        <strain evidence="3">CCMP1243</strain>
    </source>
</reference>
<evidence type="ECO:0000256" key="1">
    <source>
        <dbReference type="SAM" id="MobiDB-lite"/>
    </source>
</evidence>
<proteinExistence type="predicted"/>
<protein>
    <recommendedName>
        <fullName evidence="2">PDZ domain-containing protein</fullName>
    </recommendedName>
</protein>
<sequence>MESRACVQLSLVYPDQIQGLAELLPGDKILEVNGQVIEHCTTLADVLYFLKSSGNQVDLRVQRRPSPVSVHPKQLGIDKIRSLPLRFDRHQLVWNRLRGPGIRVKKLVKGSGFNSWTTQSVLLRITKLDDGSPQARFVLAWQSDEESGMLSPRPYSHPPRRPQSPQSPPHLDAGAVLTQASTVSATTPGIASGGMNSSENCDYLRHLRHVVTIADADPTSSDLLGTATLRSWFKSCFAEEFLSAAHNSEEQDKSAALLFRRAFTLEFVRSSTSFLIPQDSALHATKLKERCDGKRLFLSTYKPILSEGDDVLDGTPSGDTILVEDLLSFFRQMSMAMHFRETIARKGSSPRSATAGHNHRPL</sequence>
<name>A0A7S2RUR5_9STRA</name>
<dbReference type="PROSITE" id="PS50106">
    <property type="entry name" value="PDZ"/>
    <property type="match status" value="1"/>
</dbReference>
<gene>
    <name evidence="3" type="ORF">RMAR1173_LOCUS8221</name>
</gene>
<accession>A0A7S2RUR5</accession>